<organism evidence="6 7">
    <name type="scientific">Jimgerdemannia flammicorona</name>
    <dbReference type="NCBI Taxonomy" id="994334"/>
    <lineage>
        <taxon>Eukaryota</taxon>
        <taxon>Fungi</taxon>
        <taxon>Fungi incertae sedis</taxon>
        <taxon>Mucoromycota</taxon>
        <taxon>Mucoromycotina</taxon>
        <taxon>Endogonomycetes</taxon>
        <taxon>Endogonales</taxon>
        <taxon>Endogonaceae</taxon>
        <taxon>Jimgerdemannia</taxon>
    </lineage>
</organism>
<keyword evidence="5" id="KW-0999">Mitochondrion inner membrane</keyword>
<reference evidence="6 7" key="1">
    <citation type="journal article" date="2018" name="New Phytol.">
        <title>Phylogenomics of Endogonaceae and evolution of mycorrhizas within Mucoromycota.</title>
        <authorList>
            <person name="Chang Y."/>
            <person name="Desiro A."/>
            <person name="Na H."/>
            <person name="Sandor L."/>
            <person name="Lipzen A."/>
            <person name="Clum A."/>
            <person name="Barry K."/>
            <person name="Grigoriev I.V."/>
            <person name="Martin F.M."/>
            <person name="Stajich J.E."/>
            <person name="Smith M.E."/>
            <person name="Bonito G."/>
            <person name="Spatafora J.W."/>
        </authorList>
    </citation>
    <scope>NUCLEOTIDE SEQUENCE [LARGE SCALE GENOMIC DNA]</scope>
    <source>
        <strain evidence="6 7">AD002</strain>
    </source>
</reference>
<protein>
    <recommendedName>
        <fullName evidence="5">SURF1-like protein</fullName>
    </recommendedName>
</protein>
<evidence type="ECO:0000256" key="5">
    <source>
        <dbReference type="RuleBase" id="RU363076"/>
    </source>
</evidence>
<feature type="transmembrane region" description="Helical" evidence="5">
    <location>
        <begin position="156"/>
        <end position="175"/>
    </location>
</feature>
<comment type="similarity">
    <text evidence="5">Belongs to the SURF1 family.</text>
</comment>
<proteinExistence type="inferred from homology"/>
<dbReference type="CDD" id="cd06662">
    <property type="entry name" value="SURF1"/>
    <property type="match status" value="1"/>
</dbReference>
<comment type="function">
    <text evidence="5">Probably involved in the biogenesis of the COX complex.</text>
</comment>
<keyword evidence="5" id="KW-0496">Mitochondrion</keyword>
<dbReference type="PANTHER" id="PTHR23427">
    <property type="entry name" value="SURFEIT LOCUS PROTEIN"/>
    <property type="match status" value="1"/>
</dbReference>
<comment type="caution">
    <text evidence="6">The sequence shown here is derived from an EMBL/GenBank/DDBJ whole genome shotgun (WGS) entry which is preliminary data.</text>
</comment>
<gene>
    <name evidence="6" type="ORF">BC938DRAFT_477731</name>
</gene>
<sequence>MDEYEYRRIRVTGHFLHDQEILLGPRTRGDGVSGYFLITPLEREDGSRILVKRGWVSREKKDQATRGAGLTEGTVMVEGLLRKTEQQNIFTPENVPEQNQWFYINLPTMCSLTGASPILVEQISDKSPSLESQLVKQGYPVGRSPVVEVRNTHMQYIFTWYSLTAATSVMLYILLKKPARAANAKRWKRADV</sequence>
<evidence type="ECO:0000313" key="7">
    <source>
        <dbReference type="Proteomes" id="UP000274822"/>
    </source>
</evidence>
<dbReference type="AlphaFoldDB" id="A0A433QNX0"/>
<keyword evidence="4 5" id="KW-0472">Membrane</keyword>
<keyword evidence="2 5" id="KW-0812">Transmembrane</keyword>
<dbReference type="Proteomes" id="UP000274822">
    <property type="component" value="Unassembled WGS sequence"/>
</dbReference>
<dbReference type="PROSITE" id="PS50895">
    <property type="entry name" value="SURF1"/>
    <property type="match status" value="1"/>
</dbReference>
<dbReference type="InterPro" id="IPR045214">
    <property type="entry name" value="Surf1/Surf4"/>
</dbReference>
<evidence type="ECO:0000256" key="2">
    <source>
        <dbReference type="ARBA" id="ARBA00022692"/>
    </source>
</evidence>
<keyword evidence="7" id="KW-1185">Reference proteome</keyword>
<evidence type="ECO:0000256" key="4">
    <source>
        <dbReference type="ARBA" id="ARBA00023136"/>
    </source>
</evidence>
<accession>A0A433QNX0</accession>
<evidence type="ECO:0000256" key="1">
    <source>
        <dbReference type="ARBA" id="ARBA00004370"/>
    </source>
</evidence>
<evidence type="ECO:0000256" key="3">
    <source>
        <dbReference type="ARBA" id="ARBA00022989"/>
    </source>
</evidence>
<dbReference type="InterPro" id="IPR002994">
    <property type="entry name" value="Surf1/Shy1"/>
</dbReference>
<dbReference type="EMBL" id="RBNJ01002914">
    <property type="protein sequence ID" value="RUS31482.1"/>
    <property type="molecule type" value="Genomic_DNA"/>
</dbReference>
<comment type="subcellular location">
    <subcellularLocation>
        <location evidence="1">Membrane</location>
    </subcellularLocation>
    <subcellularLocation>
        <location evidence="5">Mitochondrion inner membrane</location>
        <topology evidence="5">Multi-pass membrane protein</topology>
    </subcellularLocation>
</comment>
<name>A0A433QNX0_9FUNG</name>
<dbReference type="GO" id="GO:0033617">
    <property type="term" value="P:mitochondrial respiratory chain complex IV assembly"/>
    <property type="evidence" value="ECO:0007669"/>
    <property type="project" value="TreeGrafter"/>
</dbReference>
<evidence type="ECO:0000313" key="6">
    <source>
        <dbReference type="EMBL" id="RUS31482.1"/>
    </source>
</evidence>
<keyword evidence="3 5" id="KW-1133">Transmembrane helix</keyword>
<comment type="caution">
    <text evidence="5">Lacks conserved residue(s) required for the propagation of feature annotation.</text>
</comment>
<dbReference type="PANTHER" id="PTHR23427:SF2">
    <property type="entry name" value="SURFEIT LOCUS PROTEIN 1"/>
    <property type="match status" value="1"/>
</dbReference>
<dbReference type="GO" id="GO:0005743">
    <property type="term" value="C:mitochondrial inner membrane"/>
    <property type="evidence" value="ECO:0007669"/>
    <property type="project" value="UniProtKB-SubCell"/>
</dbReference>
<dbReference type="Pfam" id="PF02104">
    <property type="entry name" value="SURF1"/>
    <property type="match status" value="1"/>
</dbReference>